<keyword evidence="6" id="KW-1185">Reference proteome</keyword>
<dbReference type="FunFam" id="2.60.40.10:FF:001259">
    <property type="entry name" value="Immunoglobulin heavy variable 13-2"/>
    <property type="match status" value="1"/>
</dbReference>
<feature type="domain" description="Ig-like" evidence="4">
    <location>
        <begin position="15"/>
        <end position="115"/>
    </location>
</feature>
<keyword evidence="3" id="KW-1280">Immunoglobulin</keyword>
<dbReference type="Pfam" id="PF07686">
    <property type="entry name" value="V-set"/>
    <property type="match status" value="1"/>
</dbReference>
<dbReference type="InterPro" id="IPR003599">
    <property type="entry name" value="Ig_sub"/>
</dbReference>
<organism evidence="5 6">
    <name type="scientific">Gopherus agassizii</name>
    <name type="common">Agassiz's desert tortoise</name>
    <dbReference type="NCBI Taxonomy" id="38772"/>
    <lineage>
        <taxon>Eukaryota</taxon>
        <taxon>Metazoa</taxon>
        <taxon>Chordata</taxon>
        <taxon>Craniata</taxon>
        <taxon>Vertebrata</taxon>
        <taxon>Euteleostomi</taxon>
        <taxon>Archelosauria</taxon>
        <taxon>Testudinata</taxon>
        <taxon>Testudines</taxon>
        <taxon>Cryptodira</taxon>
        <taxon>Durocryptodira</taxon>
        <taxon>Testudinoidea</taxon>
        <taxon>Testudinidae</taxon>
        <taxon>Gopherus</taxon>
    </lineage>
</organism>
<dbReference type="SMART" id="SM00406">
    <property type="entry name" value="IGv"/>
    <property type="match status" value="1"/>
</dbReference>
<name>A0A452HTP5_9SAUR</name>
<reference evidence="6" key="1">
    <citation type="journal article" date="2017" name="PLoS ONE">
        <title>The Agassiz's desert tortoise genome provides a resource for the conservation of a threatened species.</title>
        <authorList>
            <person name="Tollis M."/>
            <person name="DeNardo D.F."/>
            <person name="Cornelius J.A."/>
            <person name="Dolby G.A."/>
            <person name="Edwards T."/>
            <person name="Henen B.T."/>
            <person name="Karl A.E."/>
            <person name="Murphy R.W."/>
            <person name="Kusumi K."/>
        </authorList>
    </citation>
    <scope>NUCLEOTIDE SEQUENCE [LARGE SCALE GENOMIC DNA]</scope>
</reference>
<keyword evidence="1" id="KW-0391">Immunity</keyword>
<evidence type="ECO:0000256" key="1">
    <source>
        <dbReference type="ARBA" id="ARBA00022859"/>
    </source>
</evidence>
<evidence type="ECO:0000256" key="2">
    <source>
        <dbReference type="ARBA" id="ARBA00023130"/>
    </source>
</evidence>
<protein>
    <recommendedName>
        <fullName evidence="4">Ig-like domain-containing protein</fullName>
    </recommendedName>
</protein>
<reference evidence="5" key="2">
    <citation type="submission" date="2025-08" db="UniProtKB">
        <authorList>
            <consortium name="Ensembl"/>
        </authorList>
    </citation>
    <scope>IDENTIFICATION</scope>
</reference>
<dbReference type="SUPFAM" id="SSF48726">
    <property type="entry name" value="Immunoglobulin"/>
    <property type="match status" value="1"/>
</dbReference>
<evidence type="ECO:0000313" key="5">
    <source>
        <dbReference type="Ensembl" id="ENSGAGP00000018473.1"/>
    </source>
</evidence>
<evidence type="ECO:0000313" key="6">
    <source>
        <dbReference type="Proteomes" id="UP000291020"/>
    </source>
</evidence>
<dbReference type="Gene3D" id="2.60.40.10">
    <property type="entry name" value="Immunoglobulins"/>
    <property type="match status" value="1"/>
</dbReference>
<dbReference type="SMART" id="SM00409">
    <property type="entry name" value="IG"/>
    <property type="match status" value="1"/>
</dbReference>
<proteinExistence type="predicted"/>
<dbReference type="GO" id="GO:0005576">
    <property type="term" value="C:extracellular region"/>
    <property type="evidence" value="ECO:0007669"/>
    <property type="project" value="UniProtKB-ARBA"/>
</dbReference>
<dbReference type="Ensembl" id="ENSGAGT00000021059.1">
    <property type="protein sequence ID" value="ENSGAGP00000018473.1"/>
    <property type="gene ID" value="ENSGAGG00000013677.1"/>
</dbReference>
<dbReference type="InterPro" id="IPR013106">
    <property type="entry name" value="Ig_V-set"/>
</dbReference>
<dbReference type="InterPro" id="IPR013783">
    <property type="entry name" value="Ig-like_fold"/>
</dbReference>
<dbReference type="InterPro" id="IPR050199">
    <property type="entry name" value="IgHV"/>
</dbReference>
<dbReference type="GO" id="GO:0002250">
    <property type="term" value="P:adaptive immune response"/>
    <property type="evidence" value="ECO:0007669"/>
    <property type="project" value="UniProtKB-KW"/>
</dbReference>
<reference evidence="5" key="3">
    <citation type="submission" date="2025-09" db="UniProtKB">
        <authorList>
            <consortium name="Ensembl"/>
        </authorList>
    </citation>
    <scope>IDENTIFICATION</scope>
</reference>
<evidence type="ECO:0000256" key="3">
    <source>
        <dbReference type="ARBA" id="ARBA00043265"/>
    </source>
</evidence>
<dbReference type="PANTHER" id="PTHR23266">
    <property type="entry name" value="IMMUNOGLOBULIN HEAVY CHAIN"/>
    <property type="match status" value="1"/>
</dbReference>
<dbReference type="Proteomes" id="UP000291020">
    <property type="component" value="Unassembled WGS sequence"/>
</dbReference>
<dbReference type="InterPro" id="IPR036179">
    <property type="entry name" value="Ig-like_dom_sf"/>
</dbReference>
<sequence length="121" mass="13350">QVQLVESGGGVKNPGESLRLSCKAFGFSFSDSYMSWLRLAPGKGLEWVSYINPNGSETRYRDSVKGRYTISRDNYINELYLQMSNLKPEDSAIYYCEKGTGKPPSPSSRVGAAVTVTPLRA</sequence>
<dbReference type="GO" id="GO:0019814">
    <property type="term" value="C:immunoglobulin complex"/>
    <property type="evidence" value="ECO:0007669"/>
    <property type="project" value="UniProtKB-KW"/>
</dbReference>
<dbReference type="AlphaFoldDB" id="A0A452HTP5"/>
<accession>A0A452HTP5</accession>
<keyword evidence="2" id="KW-1064">Adaptive immunity</keyword>
<dbReference type="InterPro" id="IPR007110">
    <property type="entry name" value="Ig-like_dom"/>
</dbReference>
<dbReference type="PROSITE" id="PS50835">
    <property type="entry name" value="IG_LIKE"/>
    <property type="match status" value="1"/>
</dbReference>
<evidence type="ECO:0000259" key="4">
    <source>
        <dbReference type="PROSITE" id="PS50835"/>
    </source>
</evidence>